<dbReference type="PANTHER" id="PTHR47481">
    <property type="match status" value="1"/>
</dbReference>
<dbReference type="OrthoDB" id="851583at2759"/>
<evidence type="ECO:0000313" key="3">
    <source>
        <dbReference type="Proteomes" id="UP000886885"/>
    </source>
</evidence>
<organism evidence="2 3">
    <name type="scientific">Populus tomentosa</name>
    <name type="common">Chinese white poplar</name>
    <dbReference type="NCBI Taxonomy" id="118781"/>
    <lineage>
        <taxon>Eukaryota</taxon>
        <taxon>Viridiplantae</taxon>
        <taxon>Streptophyta</taxon>
        <taxon>Embryophyta</taxon>
        <taxon>Tracheophyta</taxon>
        <taxon>Spermatophyta</taxon>
        <taxon>Magnoliopsida</taxon>
        <taxon>eudicotyledons</taxon>
        <taxon>Gunneridae</taxon>
        <taxon>Pentapetalae</taxon>
        <taxon>rosids</taxon>
        <taxon>fabids</taxon>
        <taxon>Malpighiales</taxon>
        <taxon>Salicaceae</taxon>
        <taxon>Saliceae</taxon>
        <taxon>Populus</taxon>
    </lineage>
</organism>
<gene>
    <name evidence="2" type="ORF">POTOM_016521</name>
</gene>
<evidence type="ECO:0008006" key="4">
    <source>
        <dbReference type="Google" id="ProtNLM"/>
    </source>
</evidence>
<evidence type="ECO:0000256" key="1">
    <source>
        <dbReference type="SAM" id="MobiDB-lite"/>
    </source>
</evidence>
<reference evidence="2" key="1">
    <citation type="journal article" date="2020" name="bioRxiv">
        <title>Hybrid origin of Populus tomentosa Carr. identified through genome sequencing and phylogenomic analysis.</title>
        <authorList>
            <person name="An X."/>
            <person name="Gao K."/>
            <person name="Chen Z."/>
            <person name="Li J."/>
            <person name="Yang X."/>
            <person name="Yang X."/>
            <person name="Zhou J."/>
            <person name="Guo T."/>
            <person name="Zhao T."/>
            <person name="Huang S."/>
            <person name="Miao D."/>
            <person name="Khan W.U."/>
            <person name="Rao P."/>
            <person name="Ye M."/>
            <person name="Lei B."/>
            <person name="Liao W."/>
            <person name="Wang J."/>
            <person name="Ji L."/>
            <person name="Li Y."/>
            <person name="Guo B."/>
            <person name="Mustafa N.S."/>
            <person name="Li S."/>
            <person name="Yun Q."/>
            <person name="Keller S.R."/>
            <person name="Mao J."/>
            <person name="Zhang R."/>
            <person name="Strauss S.H."/>
        </authorList>
    </citation>
    <scope>NUCLEOTIDE SEQUENCE</scope>
    <source>
        <strain evidence="2">GM15</strain>
        <tissue evidence="2">Leaf</tissue>
    </source>
</reference>
<evidence type="ECO:0000313" key="2">
    <source>
        <dbReference type="EMBL" id="KAG6780109.1"/>
    </source>
</evidence>
<protein>
    <recommendedName>
        <fullName evidence="4">Retrotransposon Copia-like N-terminal domain-containing protein</fullName>
    </recommendedName>
</protein>
<feature type="region of interest" description="Disordered" evidence="1">
    <location>
        <begin position="32"/>
        <end position="51"/>
    </location>
</feature>
<name>A0A8X8D917_POPTO</name>
<sequence>MQIWSRIMPYKESFAWAIVPLFDNSTLTAISRGPASPSSPLTPSVSGSSSHDGVFEPAAKITWDGKSQAPVKLNGTNYLSWRLQFQMLFIGYDLQGYIDGTKPCPSRYHTTNTDNPTTQTLNPEYHTWIHQDQLILDAIIESITLTIILFIACATTTCEAWNIVAATYVTPSQGRIKQVKVNLKSLTKSTLSITDFLQSVKARADELAVLGASVDNEDLTDKILEELGDDYKELVRAMQVRDNAISFDELHEKLLMFEASLQATHKGINFSPTTHLSSRTQSRYPFNNVGRSTSNNSGGHWRPSTYQHHCYTRQGSTTHGTTNNNRSRPRPYLGYCQICGI</sequence>
<dbReference type="Proteomes" id="UP000886885">
    <property type="component" value="Chromosome 4A"/>
</dbReference>
<dbReference type="EMBL" id="JAAWWB010000007">
    <property type="protein sequence ID" value="KAG6780109.1"/>
    <property type="molecule type" value="Genomic_DNA"/>
</dbReference>
<dbReference type="Pfam" id="PF14223">
    <property type="entry name" value="Retrotran_gag_2"/>
    <property type="match status" value="1"/>
</dbReference>
<dbReference type="PANTHER" id="PTHR47481:SF22">
    <property type="entry name" value="RETROTRANSPOSON GAG DOMAIN-CONTAINING PROTEIN"/>
    <property type="match status" value="1"/>
</dbReference>
<dbReference type="AlphaFoldDB" id="A0A8X8D917"/>
<keyword evidence="3" id="KW-1185">Reference proteome</keyword>
<feature type="compositionally biased region" description="Low complexity" evidence="1">
    <location>
        <begin position="34"/>
        <end position="50"/>
    </location>
</feature>
<comment type="caution">
    <text evidence="2">The sequence shown here is derived from an EMBL/GenBank/DDBJ whole genome shotgun (WGS) entry which is preliminary data.</text>
</comment>
<proteinExistence type="predicted"/>
<accession>A0A8X8D917</accession>